<dbReference type="CDD" id="cd06171">
    <property type="entry name" value="Sigma70_r4"/>
    <property type="match status" value="1"/>
</dbReference>
<comment type="caution">
    <text evidence="8">The sequence shown here is derived from an EMBL/GenBank/DDBJ whole genome shotgun (WGS) entry which is preliminary data.</text>
</comment>
<dbReference type="Gene3D" id="1.10.1740.10">
    <property type="match status" value="1"/>
</dbReference>
<dbReference type="NCBIfam" id="TIGR02937">
    <property type="entry name" value="sigma70-ECF"/>
    <property type="match status" value="1"/>
</dbReference>
<evidence type="ECO:0000256" key="3">
    <source>
        <dbReference type="ARBA" id="ARBA00023082"/>
    </source>
</evidence>
<evidence type="ECO:0000256" key="2">
    <source>
        <dbReference type="ARBA" id="ARBA00023015"/>
    </source>
</evidence>
<dbReference type="InterPro" id="IPR013325">
    <property type="entry name" value="RNA_pol_sigma_r2"/>
</dbReference>
<keyword evidence="5" id="KW-0804">Transcription</keyword>
<protein>
    <submittedName>
        <fullName evidence="8">Sigma-70 family RNA polymerase sigma factor</fullName>
    </submittedName>
</protein>
<dbReference type="InterPro" id="IPR014284">
    <property type="entry name" value="RNA_pol_sigma-70_dom"/>
</dbReference>
<dbReference type="InterPro" id="IPR036388">
    <property type="entry name" value="WH-like_DNA-bd_sf"/>
</dbReference>
<gene>
    <name evidence="8" type="ORF">KO481_31335</name>
</gene>
<dbReference type="Gene3D" id="1.10.10.10">
    <property type="entry name" value="Winged helix-like DNA-binding domain superfamily/Winged helix DNA-binding domain"/>
    <property type="match status" value="1"/>
</dbReference>
<name>A0ABS6B9X7_9NOCA</name>
<evidence type="ECO:0000259" key="7">
    <source>
        <dbReference type="Pfam" id="PF04545"/>
    </source>
</evidence>
<keyword evidence="4" id="KW-0238">DNA-binding</keyword>
<dbReference type="PANTHER" id="PTHR43133:SF52">
    <property type="entry name" value="ECF RNA POLYMERASE SIGMA FACTOR SIGL"/>
    <property type="match status" value="1"/>
</dbReference>
<evidence type="ECO:0000259" key="6">
    <source>
        <dbReference type="Pfam" id="PF04542"/>
    </source>
</evidence>
<evidence type="ECO:0000256" key="5">
    <source>
        <dbReference type="ARBA" id="ARBA00023163"/>
    </source>
</evidence>
<dbReference type="EMBL" id="JAHKNI010000012">
    <property type="protein sequence ID" value="MBU3065998.1"/>
    <property type="molecule type" value="Genomic_DNA"/>
</dbReference>
<accession>A0ABS6B9X7</accession>
<dbReference type="Pfam" id="PF04545">
    <property type="entry name" value="Sigma70_r4"/>
    <property type="match status" value="1"/>
</dbReference>
<dbReference type="Proteomes" id="UP000733379">
    <property type="component" value="Unassembled WGS sequence"/>
</dbReference>
<dbReference type="SUPFAM" id="SSF88659">
    <property type="entry name" value="Sigma3 and sigma4 domains of RNA polymerase sigma factors"/>
    <property type="match status" value="1"/>
</dbReference>
<sequence>MDRLDAVDRRYRHALRRFAAGLVGDYGRADEIVQESLVKLWQRPGLLDEPVRGIGAWLFTVTRNLAYDELRCAQRRHEFATDIGARFDRGLDDPCAGLADTWIVQRALATLSYQHREVIVHAYYRRATINDIASELAIPPGTVKSRLYYALRALRDACIAQGVTDGY</sequence>
<feature type="domain" description="RNA polymerase sigma-70 region 2" evidence="6">
    <location>
        <begin position="9"/>
        <end position="76"/>
    </location>
</feature>
<evidence type="ECO:0000256" key="1">
    <source>
        <dbReference type="ARBA" id="ARBA00010641"/>
    </source>
</evidence>
<evidence type="ECO:0000313" key="8">
    <source>
        <dbReference type="EMBL" id="MBU3065998.1"/>
    </source>
</evidence>
<comment type="similarity">
    <text evidence="1">Belongs to the sigma-70 factor family. ECF subfamily.</text>
</comment>
<organism evidence="8 9">
    <name type="scientific">Nocardia albiluteola</name>
    <dbReference type="NCBI Taxonomy" id="2842303"/>
    <lineage>
        <taxon>Bacteria</taxon>
        <taxon>Bacillati</taxon>
        <taxon>Actinomycetota</taxon>
        <taxon>Actinomycetes</taxon>
        <taxon>Mycobacteriales</taxon>
        <taxon>Nocardiaceae</taxon>
        <taxon>Nocardia</taxon>
    </lineage>
</organism>
<keyword evidence="3" id="KW-0731">Sigma factor</keyword>
<proteinExistence type="inferred from homology"/>
<evidence type="ECO:0000256" key="4">
    <source>
        <dbReference type="ARBA" id="ARBA00023125"/>
    </source>
</evidence>
<reference evidence="8 9" key="1">
    <citation type="submission" date="2021-06" db="EMBL/GenBank/DDBJ databases">
        <title>Actinomycetes sequencing.</title>
        <authorList>
            <person name="Shan Q."/>
        </authorList>
    </citation>
    <scope>NUCLEOTIDE SEQUENCE [LARGE SCALE GENOMIC DNA]</scope>
    <source>
        <strain evidence="8 9">NEAU-G5</strain>
    </source>
</reference>
<keyword evidence="9" id="KW-1185">Reference proteome</keyword>
<dbReference type="Pfam" id="PF04542">
    <property type="entry name" value="Sigma70_r2"/>
    <property type="match status" value="1"/>
</dbReference>
<dbReference type="SUPFAM" id="SSF88946">
    <property type="entry name" value="Sigma2 domain of RNA polymerase sigma factors"/>
    <property type="match status" value="1"/>
</dbReference>
<dbReference type="InterPro" id="IPR013324">
    <property type="entry name" value="RNA_pol_sigma_r3/r4-like"/>
</dbReference>
<evidence type="ECO:0000313" key="9">
    <source>
        <dbReference type="Proteomes" id="UP000733379"/>
    </source>
</evidence>
<dbReference type="PANTHER" id="PTHR43133">
    <property type="entry name" value="RNA POLYMERASE ECF-TYPE SIGMA FACTO"/>
    <property type="match status" value="1"/>
</dbReference>
<keyword evidence="2" id="KW-0805">Transcription regulation</keyword>
<dbReference type="InterPro" id="IPR007627">
    <property type="entry name" value="RNA_pol_sigma70_r2"/>
</dbReference>
<feature type="domain" description="RNA polymerase sigma-70 region 4" evidence="7">
    <location>
        <begin position="107"/>
        <end position="155"/>
    </location>
</feature>
<dbReference type="InterPro" id="IPR039425">
    <property type="entry name" value="RNA_pol_sigma-70-like"/>
</dbReference>
<dbReference type="InterPro" id="IPR007630">
    <property type="entry name" value="RNA_pol_sigma70_r4"/>
</dbReference>